<sequence length="136" mass="14813">MTISEEEGSDLLTLVADSTPVCACVIKFVVSSQPQLASWLQQSIDCHEGNLEKNGKNSARALSRSNCVGAQVVVQTLQRSSKKVYGISGHFQQFRHEIPIRHAPLLCSSCSARRRWSVCITTPSTLVHPASTLPHG</sequence>
<protein>
    <submittedName>
        <fullName evidence="1">Uncharacterized protein</fullName>
    </submittedName>
</protein>
<keyword evidence="2" id="KW-1185">Reference proteome</keyword>
<reference evidence="2" key="1">
    <citation type="journal article" date="2017" name="Cell">
        <title>Insights into land plant evolution garnered from the Marchantia polymorpha genome.</title>
        <authorList>
            <person name="Bowman J.L."/>
            <person name="Kohchi T."/>
            <person name="Yamato K.T."/>
            <person name="Jenkins J."/>
            <person name="Shu S."/>
            <person name="Ishizaki K."/>
            <person name="Yamaoka S."/>
            <person name="Nishihama R."/>
            <person name="Nakamura Y."/>
            <person name="Berger F."/>
            <person name="Adam C."/>
            <person name="Aki S.S."/>
            <person name="Althoff F."/>
            <person name="Araki T."/>
            <person name="Arteaga-Vazquez M.A."/>
            <person name="Balasubrmanian S."/>
            <person name="Barry K."/>
            <person name="Bauer D."/>
            <person name="Boehm C.R."/>
            <person name="Briginshaw L."/>
            <person name="Caballero-Perez J."/>
            <person name="Catarino B."/>
            <person name="Chen F."/>
            <person name="Chiyoda S."/>
            <person name="Chovatia M."/>
            <person name="Davies K.M."/>
            <person name="Delmans M."/>
            <person name="Demura T."/>
            <person name="Dierschke T."/>
            <person name="Dolan L."/>
            <person name="Dorantes-Acosta A.E."/>
            <person name="Eklund D.M."/>
            <person name="Florent S.N."/>
            <person name="Flores-Sandoval E."/>
            <person name="Fujiyama A."/>
            <person name="Fukuzawa H."/>
            <person name="Galik B."/>
            <person name="Grimanelli D."/>
            <person name="Grimwood J."/>
            <person name="Grossniklaus U."/>
            <person name="Hamada T."/>
            <person name="Haseloff J."/>
            <person name="Hetherington A.J."/>
            <person name="Higo A."/>
            <person name="Hirakawa Y."/>
            <person name="Hundley H.N."/>
            <person name="Ikeda Y."/>
            <person name="Inoue K."/>
            <person name="Inoue S.I."/>
            <person name="Ishida S."/>
            <person name="Jia Q."/>
            <person name="Kakita M."/>
            <person name="Kanazawa T."/>
            <person name="Kawai Y."/>
            <person name="Kawashima T."/>
            <person name="Kennedy M."/>
            <person name="Kinose K."/>
            <person name="Kinoshita T."/>
            <person name="Kohara Y."/>
            <person name="Koide E."/>
            <person name="Komatsu K."/>
            <person name="Kopischke S."/>
            <person name="Kubo M."/>
            <person name="Kyozuka J."/>
            <person name="Lagercrantz U."/>
            <person name="Lin S.S."/>
            <person name="Lindquist E."/>
            <person name="Lipzen A.M."/>
            <person name="Lu C.W."/>
            <person name="De Luna E."/>
            <person name="Martienssen R.A."/>
            <person name="Minamino N."/>
            <person name="Mizutani M."/>
            <person name="Mizutani M."/>
            <person name="Mochizuki N."/>
            <person name="Monte I."/>
            <person name="Mosher R."/>
            <person name="Nagasaki H."/>
            <person name="Nakagami H."/>
            <person name="Naramoto S."/>
            <person name="Nishitani K."/>
            <person name="Ohtani M."/>
            <person name="Okamoto T."/>
            <person name="Okumura M."/>
            <person name="Phillips J."/>
            <person name="Pollak B."/>
            <person name="Reinders A."/>
            <person name="Rovekamp M."/>
            <person name="Sano R."/>
            <person name="Sawa S."/>
            <person name="Schmid M.W."/>
            <person name="Shirakawa M."/>
            <person name="Solano R."/>
            <person name="Spunde A."/>
            <person name="Suetsugu N."/>
            <person name="Sugano S."/>
            <person name="Sugiyama A."/>
            <person name="Sun R."/>
            <person name="Suzuki Y."/>
            <person name="Takenaka M."/>
            <person name="Takezawa D."/>
            <person name="Tomogane H."/>
            <person name="Tsuzuki M."/>
            <person name="Ueda T."/>
            <person name="Umeda M."/>
            <person name="Ward J.M."/>
            <person name="Watanabe Y."/>
            <person name="Yazaki K."/>
            <person name="Yokoyama R."/>
            <person name="Yoshitake Y."/>
            <person name="Yotsui I."/>
            <person name="Zachgo S."/>
            <person name="Schmutz J."/>
        </authorList>
    </citation>
    <scope>NUCLEOTIDE SEQUENCE [LARGE SCALE GENOMIC DNA]</scope>
    <source>
        <strain evidence="2">Tak-1</strain>
    </source>
</reference>
<dbReference type="EMBL" id="KZ772678">
    <property type="protein sequence ID" value="PTQ48036.1"/>
    <property type="molecule type" value="Genomic_DNA"/>
</dbReference>
<name>A0A2R6XPS5_MARPO</name>
<dbReference type="Proteomes" id="UP000244005">
    <property type="component" value="Unassembled WGS sequence"/>
</dbReference>
<evidence type="ECO:0000313" key="2">
    <source>
        <dbReference type="Proteomes" id="UP000244005"/>
    </source>
</evidence>
<organism evidence="1 2">
    <name type="scientific">Marchantia polymorpha</name>
    <name type="common">Common liverwort</name>
    <name type="synonym">Marchantia aquatica</name>
    <dbReference type="NCBI Taxonomy" id="3197"/>
    <lineage>
        <taxon>Eukaryota</taxon>
        <taxon>Viridiplantae</taxon>
        <taxon>Streptophyta</taxon>
        <taxon>Embryophyta</taxon>
        <taxon>Marchantiophyta</taxon>
        <taxon>Marchantiopsida</taxon>
        <taxon>Marchantiidae</taxon>
        <taxon>Marchantiales</taxon>
        <taxon>Marchantiaceae</taxon>
        <taxon>Marchantia</taxon>
    </lineage>
</organism>
<accession>A0A2R6XPS5</accession>
<dbReference type="AlphaFoldDB" id="A0A2R6XPS5"/>
<proteinExistence type="predicted"/>
<gene>
    <name evidence="1" type="ORF">MARPO_0006s0075</name>
</gene>
<dbReference type="OrthoDB" id="10309622at2759"/>
<evidence type="ECO:0000313" key="1">
    <source>
        <dbReference type="EMBL" id="PTQ48036.1"/>
    </source>
</evidence>